<evidence type="ECO:0000313" key="3">
    <source>
        <dbReference type="Proteomes" id="UP001249851"/>
    </source>
</evidence>
<accession>A0AAD9QPF2</accession>
<feature type="region of interest" description="Disordered" evidence="1">
    <location>
        <begin position="61"/>
        <end position="137"/>
    </location>
</feature>
<dbReference type="Proteomes" id="UP001249851">
    <property type="component" value="Unassembled WGS sequence"/>
</dbReference>
<evidence type="ECO:0000256" key="1">
    <source>
        <dbReference type="SAM" id="MobiDB-lite"/>
    </source>
</evidence>
<gene>
    <name evidence="2" type="ORF">P5673_011395</name>
</gene>
<reference evidence="2" key="1">
    <citation type="journal article" date="2023" name="G3 (Bethesda)">
        <title>Whole genome assembly and annotation of the endangered Caribbean coral Acropora cervicornis.</title>
        <authorList>
            <person name="Selwyn J.D."/>
            <person name="Vollmer S.V."/>
        </authorList>
    </citation>
    <scope>NUCLEOTIDE SEQUENCE</scope>
    <source>
        <strain evidence="2">K2</strain>
    </source>
</reference>
<organism evidence="2 3">
    <name type="scientific">Acropora cervicornis</name>
    <name type="common">Staghorn coral</name>
    <dbReference type="NCBI Taxonomy" id="6130"/>
    <lineage>
        <taxon>Eukaryota</taxon>
        <taxon>Metazoa</taxon>
        <taxon>Cnidaria</taxon>
        <taxon>Anthozoa</taxon>
        <taxon>Hexacorallia</taxon>
        <taxon>Scleractinia</taxon>
        <taxon>Astrocoeniina</taxon>
        <taxon>Acroporidae</taxon>
        <taxon>Acropora</taxon>
    </lineage>
</organism>
<name>A0AAD9QPF2_ACRCE</name>
<feature type="compositionally biased region" description="Basic residues" evidence="1">
    <location>
        <begin position="78"/>
        <end position="91"/>
    </location>
</feature>
<proteinExistence type="predicted"/>
<protein>
    <submittedName>
        <fullName evidence="2">Uncharacterized protein</fullName>
    </submittedName>
</protein>
<feature type="compositionally biased region" description="Basic and acidic residues" evidence="1">
    <location>
        <begin position="61"/>
        <end position="77"/>
    </location>
</feature>
<feature type="compositionally biased region" description="Polar residues" evidence="1">
    <location>
        <begin position="98"/>
        <end position="130"/>
    </location>
</feature>
<sequence>MHACLYKSQRLLGSSAPKSSFDLQKEKSPVINNYTEAEIPWVAIDCNLFLPWQIHEKENPLHLSVRPRERNEKESPPKKKKKKKSKKKTGQAKRIASDNCNPQATSKQISISEREGTSSNQKAQGQTSQGVKRPHRKSIDKSRLLATFYDVKPAEKESELFLFVADQLKSKDSVLFRDCSALKSSGTVDVKVVRAVRVDRIIELIQPPETPFEKDFCVCFDGYKISVGGIARLLNKCTRQHSDRRILSVPFAAVKLFTNFSTHGTFLGITRKREDSNKLEDTSKDWAFLDENTFNSTTKIITANKTEDAYSLLKYITRENGFVGKRC</sequence>
<evidence type="ECO:0000313" key="2">
    <source>
        <dbReference type="EMBL" id="KAK2564715.1"/>
    </source>
</evidence>
<keyword evidence="3" id="KW-1185">Reference proteome</keyword>
<reference evidence="2" key="2">
    <citation type="journal article" date="2023" name="Science">
        <title>Genomic signatures of disease resistance in endangered staghorn corals.</title>
        <authorList>
            <person name="Vollmer S.V."/>
            <person name="Selwyn J.D."/>
            <person name="Despard B.A."/>
            <person name="Roesel C.L."/>
        </authorList>
    </citation>
    <scope>NUCLEOTIDE SEQUENCE</scope>
    <source>
        <tissue evidence="2">Whole Organism</tissue>
    </source>
</reference>
<dbReference type="AlphaFoldDB" id="A0AAD9QPF2"/>
<comment type="caution">
    <text evidence="2">The sequence shown here is derived from an EMBL/GenBank/DDBJ whole genome shotgun (WGS) entry which is preliminary data.</text>
</comment>
<dbReference type="EMBL" id="JARQWQ010000021">
    <property type="protein sequence ID" value="KAK2564715.1"/>
    <property type="molecule type" value="Genomic_DNA"/>
</dbReference>